<sequence>MEPIENKTCLELTFPATESEASEGIAKLSVGLAERGLPPHKAGDVKIALAEAINNVVEHAYNGIAAAKVQVTCRLDRDLLDILISDTGRPLPGYRLPDGTPAPIGTDLQDLPEGGFGWFLIHRLTSDIRYERRGGCNRLSLRFDFEPNG</sequence>
<keyword evidence="3" id="KW-0067">ATP-binding</keyword>
<dbReference type="Gene3D" id="3.30.565.10">
    <property type="entry name" value="Histidine kinase-like ATPase, C-terminal domain"/>
    <property type="match status" value="1"/>
</dbReference>
<dbReference type="AlphaFoldDB" id="A0AA90YWY8"/>
<dbReference type="Proteomes" id="UP000597886">
    <property type="component" value="Unassembled WGS sequence"/>
</dbReference>
<evidence type="ECO:0000313" key="4">
    <source>
        <dbReference type="Proteomes" id="UP000597886"/>
    </source>
</evidence>
<protein>
    <submittedName>
        <fullName evidence="3">ATP-binding protein</fullName>
    </submittedName>
</protein>
<dbReference type="SUPFAM" id="SSF55874">
    <property type="entry name" value="ATPase domain of HSP90 chaperone/DNA topoisomerase II/histidine kinase"/>
    <property type="match status" value="1"/>
</dbReference>
<proteinExistence type="predicted"/>
<dbReference type="InterPro" id="IPR003594">
    <property type="entry name" value="HATPase_dom"/>
</dbReference>
<dbReference type="RefSeq" id="WP_152459248.1">
    <property type="nucleotide sequence ID" value="NZ_WVRA01000011.1"/>
</dbReference>
<evidence type="ECO:0000259" key="2">
    <source>
        <dbReference type="Pfam" id="PF13581"/>
    </source>
</evidence>
<organism evidence="3 4">
    <name type="scientific">Ruegeria atlantica</name>
    <dbReference type="NCBI Taxonomy" id="81569"/>
    <lineage>
        <taxon>Bacteria</taxon>
        <taxon>Pseudomonadati</taxon>
        <taxon>Pseudomonadota</taxon>
        <taxon>Alphaproteobacteria</taxon>
        <taxon>Rhodobacterales</taxon>
        <taxon>Roseobacteraceae</taxon>
        <taxon>Ruegeria</taxon>
    </lineage>
</organism>
<keyword evidence="1" id="KW-0723">Serine/threonine-protein kinase</keyword>
<reference evidence="3" key="1">
    <citation type="submission" date="2019-12" db="EMBL/GenBank/DDBJ databases">
        <title>Ruegeria JWLKs population differentiation of coral mucus and skeleton niches.</title>
        <authorList>
            <person name="Luo D."/>
        </authorList>
    </citation>
    <scope>NUCLEOTIDE SEQUENCE</scope>
    <source>
        <strain evidence="3">HKCCD6181</strain>
    </source>
</reference>
<dbReference type="Pfam" id="PF13581">
    <property type="entry name" value="HATPase_c_2"/>
    <property type="match status" value="1"/>
</dbReference>
<dbReference type="InterPro" id="IPR036890">
    <property type="entry name" value="HATPase_C_sf"/>
</dbReference>
<dbReference type="PANTHER" id="PTHR35526">
    <property type="entry name" value="ANTI-SIGMA-F FACTOR RSBW-RELATED"/>
    <property type="match status" value="1"/>
</dbReference>
<accession>A0AA90YWY8</accession>
<evidence type="ECO:0000256" key="1">
    <source>
        <dbReference type="ARBA" id="ARBA00022527"/>
    </source>
</evidence>
<evidence type="ECO:0000313" key="3">
    <source>
        <dbReference type="EMBL" id="NOE20567.1"/>
    </source>
</evidence>
<name>A0AA90YWY8_9RHOB</name>
<dbReference type="GO" id="GO:0005524">
    <property type="term" value="F:ATP binding"/>
    <property type="evidence" value="ECO:0007669"/>
    <property type="project" value="UniProtKB-KW"/>
</dbReference>
<dbReference type="CDD" id="cd16936">
    <property type="entry name" value="HATPase_RsbW-like"/>
    <property type="match status" value="1"/>
</dbReference>
<dbReference type="EMBL" id="WVRA01000011">
    <property type="protein sequence ID" value="NOE20567.1"/>
    <property type="molecule type" value="Genomic_DNA"/>
</dbReference>
<keyword evidence="3" id="KW-0547">Nucleotide-binding</keyword>
<dbReference type="GO" id="GO:0004674">
    <property type="term" value="F:protein serine/threonine kinase activity"/>
    <property type="evidence" value="ECO:0007669"/>
    <property type="project" value="UniProtKB-KW"/>
</dbReference>
<comment type="caution">
    <text evidence="3">The sequence shown here is derived from an EMBL/GenBank/DDBJ whole genome shotgun (WGS) entry which is preliminary data.</text>
</comment>
<feature type="domain" description="Histidine kinase/HSP90-like ATPase" evidence="2">
    <location>
        <begin position="16"/>
        <end position="142"/>
    </location>
</feature>
<keyword evidence="1" id="KW-0808">Transferase</keyword>
<gene>
    <name evidence="3" type="ORF">GS634_20765</name>
</gene>
<keyword evidence="1" id="KW-0418">Kinase</keyword>
<dbReference type="InterPro" id="IPR050267">
    <property type="entry name" value="Anti-sigma-factor_SerPK"/>
</dbReference>